<dbReference type="PRINTS" id="PR00598">
    <property type="entry name" value="HTHMARR"/>
</dbReference>
<dbReference type="InterPro" id="IPR000835">
    <property type="entry name" value="HTH_MarR-typ"/>
</dbReference>
<accession>A0AA41DFH7</accession>
<protein>
    <submittedName>
        <fullName evidence="2">MarR family transcriptional regulator</fullName>
    </submittedName>
</protein>
<dbReference type="PROSITE" id="PS50995">
    <property type="entry name" value="HTH_MARR_2"/>
    <property type="match status" value="1"/>
</dbReference>
<name>A0AA41DFH7_9SPHN</name>
<proteinExistence type="predicted"/>
<dbReference type="PANTHER" id="PTHR33164">
    <property type="entry name" value="TRANSCRIPTIONAL REGULATOR, MARR FAMILY"/>
    <property type="match status" value="1"/>
</dbReference>
<dbReference type="SUPFAM" id="SSF46785">
    <property type="entry name" value="Winged helix' DNA-binding domain"/>
    <property type="match status" value="1"/>
</dbReference>
<dbReference type="PANTHER" id="PTHR33164:SF43">
    <property type="entry name" value="HTH-TYPE TRANSCRIPTIONAL REPRESSOR YETL"/>
    <property type="match status" value="1"/>
</dbReference>
<dbReference type="EMBL" id="JAFHKU010000130">
    <property type="protein sequence ID" value="MBN3558745.1"/>
    <property type="molecule type" value="Genomic_DNA"/>
</dbReference>
<dbReference type="Proteomes" id="UP000704529">
    <property type="component" value="Unassembled WGS sequence"/>
</dbReference>
<evidence type="ECO:0000259" key="1">
    <source>
        <dbReference type="PROSITE" id="PS50995"/>
    </source>
</evidence>
<organism evidence="2 3">
    <name type="scientific">Sphingomonas yabuuchiae</name>
    <dbReference type="NCBI Taxonomy" id="172044"/>
    <lineage>
        <taxon>Bacteria</taxon>
        <taxon>Pseudomonadati</taxon>
        <taxon>Pseudomonadota</taxon>
        <taxon>Alphaproteobacteria</taxon>
        <taxon>Sphingomonadales</taxon>
        <taxon>Sphingomonadaceae</taxon>
        <taxon>Sphingomonas</taxon>
    </lineage>
</organism>
<dbReference type="InterPro" id="IPR039422">
    <property type="entry name" value="MarR/SlyA-like"/>
</dbReference>
<reference evidence="2" key="1">
    <citation type="submission" date="2021-01" db="EMBL/GenBank/DDBJ databases">
        <title>Genome Sequencing of Type Strains.</title>
        <authorList>
            <person name="Lemaire J.F."/>
            <person name="Inderbitzin P."/>
            <person name="Collins S.B."/>
            <person name="Wespe N."/>
            <person name="Knight-Connoni V."/>
        </authorList>
    </citation>
    <scope>NUCLEOTIDE SEQUENCE</scope>
    <source>
        <strain evidence="2">DSM 14562</strain>
    </source>
</reference>
<dbReference type="GO" id="GO:0003700">
    <property type="term" value="F:DNA-binding transcription factor activity"/>
    <property type="evidence" value="ECO:0007669"/>
    <property type="project" value="InterPro"/>
</dbReference>
<dbReference type="InterPro" id="IPR036390">
    <property type="entry name" value="WH_DNA-bd_sf"/>
</dbReference>
<sequence>METLILTDRIREKHDGALGGRMDIKVLLRLLSCSMTIEKRLRRRFIEQFDTTLPRFDVLAALERHHEGITMGELSRSLLVSNGNVTALVRQLEADGYVSSQPAPEDRRRYIVALTPQGRAHFEELAAAHHGWIAAMFDHVPDAQMAELYDLLAVLKQSLGAEGEDNE</sequence>
<dbReference type="Pfam" id="PF12802">
    <property type="entry name" value="MarR_2"/>
    <property type="match status" value="1"/>
</dbReference>
<dbReference type="GO" id="GO:0006950">
    <property type="term" value="P:response to stress"/>
    <property type="evidence" value="ECO:0007669"/>
    <property type="project" value="TreeGrafter"/>
</dbReference>
<feature type="domain" description="HTH marR-type" evidence="1">
    <location>
        <begin position="21"/>
        <end position="157"/>
    </location>
</feature>
<dbReference type="InterPro" id="IPR036388">
    <property type="entry name" value="WH-like_DNA-bd_sf"/>
</dbReference>
<dbReference type="AlphaFoldDB" id="A0AA41DFH7"/>
<dbReference type="SMART" id="SM00347">
    <property type="entry name" value="HTH_MARR"/>
    <property type="match status" value="1"/>
</dbReference>
<dbReference type="Gene3D" id="1.10.10.10">
    <property type="entry name" value="Winged helix-like DNA-binding domain superfamily/Winged helix DNA-binding domain"/>
    <property type="match status" value="1"/>
</dbReference>
<comment type="caution">
    <text evidence="2">The sequence shown here is derived from an EMBL/GenBank/DDBJ whole genome shotgun (WGS) entry which is preliminary data.</text>
</comment>
<evidence type="ECO:0000313" key="2">
    <source>
        <dbReference type="EMBL" id="MBN3558745.1"/>
    </source>
</evidence>
<evidence type="ECO:0000313" key="3">
    <source>
        <dbReference type="Proteomes" id="UP000704529"/>
    </source>
</evidence>
<gene>
    <name evidence="2" type="ORF">JYA60_10960</name>
</gene>